<dbReference type="EMBL" id="DVNB01000009">
    <property type="protein sequence ID" value="HIU56301.1"/>
    <property type="molecule type" value="Genomic_DNA"/>
</dbReference>
<organism evidence="2 3">
    <name type="scientific">Candidatus Ornithomonoglobus merdipullorum</name>
    <dbReference type="NCBI Taxonomy" id="2840895"/>
    <lineage>
        <taxon>Bacteria</taxon>
        <taxon>Bacillati</taxon>
        <taxon>Bacillota</taxon>
        <taxon>Clostridia</taxon>
        <taxon>Candidatus Ornithomonoglobus</taxon>
    </lineage>
</organism>
<reference evidence="2" key="1">
    <citation type="submission" date="2020-10" db="EMBL/GenBank/DDBJ databases">
        <authorList>
            <person name="Gilroy R."/>
        </authorList>
    </citation>
    <scope>NUCLEOTIDE SEQUENCE</scope>
    <source>
        <strain evidence="2">USAMLcec3-3695</strain>
    </source>
</reference>
<evidence type="ECO:0000313" key="3">
    <source>
        <dbReference type="Proteomes" id="UP000824109"/>
    </source>
</evidence>
<dbReference type="AlphaFoldDB" id="A0A9D1SDN6"/>
<keyword evidence="1" id="KW-0732">Signal</keyword>
<comment type="caution">
    <text evidence="2">The sequence shown here is derived from an EMBL/GenBank/DDBJ whole genome shotgun (WGS) entry which is preliminary data.</text>
</comment>
<protein>
    <submittedName>
        <fullName evidence="2">Uncharacterized protein</fullName>
    </submittedName>
</protein>
<gene>
    <name evidence="2" type="ORF">IAA61_00645</name>
</gene>
<name>A0A9D1SDN6_9FIRM</name>
<reference evidence="2" key="2">
    <citation type="journal article" date="2021" name="PeerJ">
        <title>Extensive microbial diversity within the chicken gut microbiome revealed by metagenomics and culture.</title>
        <authorList>
            <person name="Gilroy R."/>
            <person name="Ravi A."/>
            <person name="Getino M."/>
            <person name="Pursley I."/>
            <person name="Horton D.L."/>
            <person name="Alikhan N.F."/>
            <person name="Baker D."/>
            <person name="Gharbi K."/>
            <person name="Hall N."/>
            <person name="Watson M."/>
            <person name="Adriaenssens E.M."/>
            <person name="Foster-Nyarko E."/>
            <person name="Jarju S."/>
            <person name="Secka A."/>
            <person name="Antonio M."/>
            <person name="Oren A."/>
            <person name="Chaudhuri R.R."/>
            <person name="La Ragione R."/>
            <person name="Hildebrand F."/>
            <person name="Pallen M.J."/>
        </authorList>
    </citation>
    <scope>NUCLEOTIDE SEQUENCE</scope>
    <source>
        <strain evidence="2">USAMLcec3-3695</strain>
    </source>
</reference>
<dbReference type="Proteomes" id="UP000824109">
    <property type="component" value="Unassembled WGS sequence"/>
</dbReference>
<proteinExistence type="predicted"/>
<feature type="chain" id="PRO_5039030449" evidence="1">
    <location>
        <begin position="24"/>
        <end position="267"/>
    </location>
</feature>
<evidence type="ECO:0000256" key="1">
    <source>
        <dbReference type="SAM" id="SignalP"/>
    </source>
</evidence>
<sequence length="267" mass="29032">MKKILNFFIIVCMVFSTCSVSIASTNTAPCLTLSKTVNDDFGTSITYTSKPVTITVTPMPSPPSGQTITVQAPAVSPAGSVVAYGTEVVISSPEQGHIAYSINGGDYIYSYESTVTITVTEDTELRVKAWIDALAEDTEYITPEAVYTYTINNAVSEYPYSIEALAVTNDTGEILTEPPMDTGFIVDMTLKEIKERDARDQMFVAVYDTTGKLLSLDYVRCNLAADSEFSIGFYIPPQDSAIGSIKAFIWNSFDTPEPLAASAELRF</sequence>
<accession>A0A9D1SDN6</accession>
<evidence type="ECO:0000313" key="2">
    <source>
        <dbReference type="EMBL" id="HIU56301.1"/>
    </source>
</evidence>
<feature type="signal peptide" evidence="1">
    <location>
        <begin position="1"/>
        <end position="23"/>
    </location>
</feature>